<feature type="compositionally biased region" description="Basic and acidic residues" evidence="1">
    <location>
        <begin position="140"/>
        <end position="152"/>
    </location>
</feature>
<feature type="region of interest" description="Disordered" evidence="1">
    <location>
        <begin position="1"/>
        <end position="31"/>
    </location>
</feature>
<gene>
    <name evidence="2" type="ORF">BDP27DRAFT_1370433</name>
</gene>
<name>A0A9P5P7Y0_9AGAR</name>
<comment type="caution">
    <text evidence="2">The sequence shown here is derived from an EMBL/GenBank/DDBJ whole genome shotgun (WGS) entry which is preliminary data.</text>
</comment>
<feature type="region of interest" description="Disordered" evidence="1">
    <location>
        <begin position="207"/>
        <end position="230"/>
    </location>
</feature>
<dbReference type="Proteomes" id="UP000772434">
    <property type="component" value="Unassembled WGS sequence"/>
</dbReference>
<sequence>MPASTATVTPTVKKTRASAAAAAANSGPKARTRAAAQVVSANAPAKKKEVDLEALALLQKKEAQQKAMREAQGDNDNDNDNTAGQDLEGLDGSNDLDSQCNSPVPLLDEEEQDDQDLDGPLDKYPDALLFQETFEGSGSDNEHHQAECRGNNEDEDNDAPGIVAGHKDDNNMDMDLRSSQLQIQVSSPPSTPSKNALSRLCARLSLGSSPAKSSCSCSSVSLDPLMPPSR</sequence>
<evidence type="ECO:0000313" key="3">
    <source>
        <dbReference type="Proteomes" id="UP000772434"/>
    </source>
</evidence>
<feature type="compositionally biased region" description="Low complexity" evidence="1">
    <location>
        <begin position="207"/>
        <end position="224"/>
    </location>
</feature>
<feature type="compositionally biased region" description="Basic and acidic residues" evidence="1">
    <location>
        <begin position="62"/>
        <end position="72"/>
    </location>
</feature>
<dbReference type="AlphaFoldDB" id="A0A9P5P7Y0"/>
<evidence type="ECO:0000313" key="2">
    <source>
        <dbReference type="EMBL" id="KAF9060554.1"/>
    </source>
</evidence>
<proteinExistence type="predicted"/>
<feature type="compositionally biased region" description="Polar residues" evidence="1">
    <location>
        <begin position="1"/>
        <end position="12"/>
    </location>
</feature>
<accession>A0A9P5P7Y0</accession>
<dbReference type="EMBL" id="JADNRY010000238">
    <property type="protein sequence ID" value="KAF9060554.1"/>
    <property type="molecule type" value="Genomic_DNA"/>
</dbReference>
<feature type="compositionally biased region" description="Basic and acidic residues" evidence="1">
    <location>
        <begin position="165"/>
        <end position="176"/>
    </location>
</feature>
<feature type="compositionally biased region" description="Acidic residues" evidence="1">
    <location>
        <begin position="107"/>
        <end position="119"/>
    </location>
</feature>
<reference evidence="2" key="1">
    <citation type="submission" date="2020-11" db="EMBL/GenBank/DDBJ databases">
        <authorList>
            <consortium name="DOE Joint Genome Institute"/>
            <person name="Ahrendt S."/>
            <person name="Riley R."/>
            <person name="Andreopoulos W."/>
            <person name="Labutti K."/>
            <person name="Pangilinan J."/>
            <person name="Ruiz-Duenas F.J."/>
            <person name="Barrasa J.M."/>
            <person name="Sanchez-Garcia M."/>
            <person name="Camarero S."/>
            <person name="Miyauchi S."/>
            <person name="Serrano A."/>
            <person name="Linde D."/>
            <person name="Babiker R."/>
            <person name="Drula E."/>
            <person name="Ayuso-Fernandez I."/>
            <person name="Pacheco R."/>
            <person name="Padilla G."/>
            <person name="Ferreira P."/>
            <person name="Barriuso J."/>
            <person name="Kellner H."/>
            <person name="Castanera R."/>
            <person name="Alfaro M."/>
            <person name="Ramirez L."/>
            <person name="Pisabarro A.G."/>
            <person name="Kuo A."/>
            <person name="Tritt A."/>
            <person name="Lipzen A."/>
            <person name="He G."/>
            <person name="Yan M."/>
            <person name="Ng V."/>
            <person name="Cullen D."/>
            <person name="Martin F."/>
            <person name="Rosso M.-N."/>
            <person name="Henrissat B."/>
            <person name="Hibbett D."/>
            <person name="Martinez A.T."/>
            <person name="Grigoriev I.V."/>
        </authorList>
    </citation>
    <scope>NUCLEOTIDE SEQUENCE</scope>
    <source>
        <strain evidence="2">AH 40177</strain>
    </source>
</reference>
<feature type="region of interest" description="Disordered" evidence="1">
    <location>
        <begin position="62"/>
        <end position="176"/>
    </location>
</feature>
<organism evidence="2 3">
    <name type="scientific">Rhodocollybia butyracea</name>
    <dbReference type="NCBI Taxonomy" id="206335"/>
    <lineage>
        <taxon>Eukaryota</taxon>
        <taxon>Fungi</taxon>
        <taxon>Dikarya</taxon>
        <taxon>Basidiomycota</taxon>
        <taxon>Agaricomycotina</taxon>
        <taxon>Agaricomycetes</taxon>
        <taxon>Agaricomycetidae</taxon>
        <taxon>Agaricales</taxon>
        <taxon>Marasmiineae</taxon>
        <taxon>Omphalotaceae</taxon>
        <taxon>Rhodocollybia</taxon>
    </lineage>
</organism>
<protein>
    <submittedName>
        <fullName evidence="2">Uncharacterized protein</fullName>
    </submittedName>
</protein>
<evidence type="ECO:0000256" key="1">
    <source>
        <dbReference type="SAM" id="MobiDB-lite"/>
    </source>
</evidence>
<keyword evidence="3" id="KW-1185">Reference proteome</keyword>